<dbReference type="Proteomes" id="UP001295684">
    <property type="component" value="Unassembled WGS sequence"/>
</dbReference>
<keyword evidence="8" id="KW-0256">Endoplasmic reticulum</keyword>
<dbReference type="GO" id="GO:0015035">
    <property type="term" value="F:protein-disulfide reductase activity"/>
    <property type="evidence" value="ECO:0007669"/>
    <property type="project" value="InterPro"/>
</dbReference>
<keyword evidence="21" id="KW-1185">Reference proteome</keyword>
<organism evidence="20 21">
    <name type="scientific">Euplotes crassus</name>
    <dbReference type="NCBI Taxonomy" id="5936"/>
    <lineage>
        <taxon>Eukaryota</taxon>
        <taxon>Sar</taxon>
        <taxon>Alveolata</taxon>
        <taxon>Ciliophora</taxon>
        <taxon>Intramacronucleata</taxon>
        <taxon>Spirotrichea</taxon>
        <taxon>Hypotrichia</taxon>
        <taxon>Euplotida</taxon>
        <taxon>Euplotidae</taxon>
        <taxon>Moneuplotes</taxon>
    </lineage>
</organism>
<comment type="cofactor">
    <cofactor evidence="1 17">
        <name>FAD</name>
        <dbReference type="ChEBI" id="CHEBI:57692"/>
    </cofactor>
</comment>
<dbReference type="PANTHER" id="PTHR12613">
    <property type="entry name" value="ERO1-RELATED"/>
    <property type="match status" value="1"/>
</dbReference>
<keyword evidence="11" id="KW-0560">Oxidoreductase</keyword>
<keyword evidence="14" id="KW-0325">Glycoprotein</keyword>
<accession>A0AAD1UID4</accession>
<feature type="binding site" evidence="17">
    <location>
        <position position="186"/>
    </location>
    <ligand>
        <name>FAD</name>
        <dbReference type="ChEBI" id="CHEBI:57692"/>
    </ligand>
</feature>
<dbReference type="GO" id="GO:0005789">
    <property type="term" value="C:endoplasmic reticulum membrane"/>
    <property type="evidence" value="ECO:0007669"/>
    <property type="project" value="UniProtKB-SubCell"/>
</dbReference>
<keyword evidence="10" id="KW-0249">Electron transport</keyword>
<dbReference type="InterPro" id="IPR037192">
    <property type="entry name" value="ERO1-like_sf"/>
</dbReference>
<dbReference type="PANTHER" id="PTHR12613:SF0">
    <property type="entry name" value="ERO1-LIKE PROTEIN"/>
    <property type="match status" value="1"/>
</dbReference>
<evidence type="ECO:0000256" key="7">
    <source>
        <dbReference type="ARBA" id="ARBA00022729"/>
    </source>
</evidence>
<name>A0AAD1UID4_EUPCR</name>
<feature type="disulfide bond" description="Redox-active" evidence="18">
    <location>
        <begin position="316"/>
        <end position="319"/>
    </location>
</feature>
<keyword evidence="19" id="KW-1133">Transmembrane helix</keyword>
<evidence type="ECO:0000313" key="21">
    <source>
        <dbReference type="Proteomes" id="UP001295684"/>
    </source>
</evidence>
<sequence>MFIVAIYIHYIFKNMPKSKVLSGQIDDVCTTAEELHSINSKIHSDLNKLRESVFFRIFKVNLEKECKFWKTEGVCISNKCMVDECDDTEVPSQFKMCNQTFDVERNLQNSEMSMINSFLPNTHVDEWMEIEENDEQALFVNLMKNSHSWTFFNGSHLWKAIYQENCMALFDHDKCQESHVLYKLISGVQANVDFHITHHDYDLHGEPLPPNHEKYLKRVGFHKDRLENFVFTYSLTLKAIEKLGEKIDEFSYLSENPQVDNDVKETMKNLIQDSINICENPFKEDNLLTQWTKEQFISTIKPVFYNITKIIDCIPCEKCKLYGKLQFTGLTAVMKIMFGQGQESRLTRNEMVGLINLMAKLADSMDWYHQWIEYENSYEYKLIQIAFCNPLLLMLIFALIFLSSLKSFNPDQPPKKSGIPPNKLKTS</sequence>
<dbReference type="GO" id="GO:0016972">
    <property type="term" value="F:thiol oxidase activity"/>
    <property type="evidence" value="ECO:0007669"/>
    <property type="project" value="InterPro"/>
</dbReference>
<keyword evidence="7" id="KW-0732">Signal</keyword>
<dbReference type="SUPFAM" id="SSF110019">
    <property type="entry name" value="ERO1-like"/>
    <property type="match status" value="1"/>
</dbReference>
<comment type="subunit">
    <text evidence="4">May function both as a monomer and a homodimer.</text>
</comment>
<feature type="binding site" evidence="17">
    <location>
        <position position="150"/>
    </location>
    <ligand>
        <name>FAD</name>
        <dbReference type="ChEBI" id="CHEBI:57692"/>
    </ligand>
</feature>
<feature type="active site" evidence="16">
    <location>
        <position position="319"/>
    </location>
</feature>
<evidence type="ECO:0000256" key="16">
    <source>
        <dbReference type="PIRSR" id="PIRSR017205-1"/>
    </source>
</evidence>
<keyword evidence="13 18" id="KW-1015">Disulfide bond</keyword>
<protein>
    <submittedName>
        <fullName evidence="20">Uncharacterized protein</fullName>
    </submittedName>
</protein>
<keyword evidence="9 17" id="KW-0274">FAD</keyword>
<evidence type="ECO:0000256" key="19">
    <source>
        <dbReference type="SAM" id="Phobius"/>
    </source>
</evidence>
<evidence type="ECO:0000256" key="14">
    <source>
        <dbReference type="ARBA" id="ARBA00023180"/>
    </source>
</evidence>
<evidence type="ECO:0000256" key="5">
    <source>
        <dbReference type="ARBA" id="ARBA00022448"/>
    </source>
</evidence>
<feature type="disulfide bond" description="Redox-active" evidence="18">
    <location>
        <begin position="75"/>
        <end position="80"/>
    </location>
</feature>
<evidence type="ECO:0000256" key="12">
    <source>
        <dbReference type="ARBA" id="ARBA00023136"/>
    </source>
</evidence>
<feature type="transmembrane region" description="Helical" evidence="19">
    <location>
        <begin position="382"/>
        <end position="402"/>
    </location>
</feature>
<dbReference type="InterPro" id="IPR007266">
    <property type="entry name" value="Ero1"/>
</dbReference>
<comment type="subcellular location">
    <subcellularLocation>
        <location evidence="2">Endoplasmic reticulum membrane</location>
        <topology evidence="2">Peripheral membrane protein</topology>
        <orientation evidence="2">Lumenal side</orientation>
    </subcellularLocation>
</comment>
<comment type="caution">
    <text evidence="20">The sequence shown here is derived from an EMBL/GenBank/DDBJ whole genome shotgun (WGS) entry which is preliminary data.</text>
</comment>
<dbReference type="Pfam" id="PF04137">
    <property type="entry name" value="ERO1"/>
    <property type="match status" value="1"/>
</dbReference>
<feature type="binding site" evidence="17">
    <location>
        <position position="218"/>
    </location>
    <ligand>
        <name>FAD</name>
        <dbReference type="ChEBI" id="CHEBI:57692"/>
    </ligand>
</feature>
<dbReference type="GO" id="GO:0071949">
    <property type="term" value="F:FAD binding"/>
    <property type="evidence" value="ECO:0007669"/>
    <property type="project" value="InterPro"/>
</dbReference>
<comment type="similarity">
    <text evidence="3">Belongs to the EROs family.</text>
</comment>
<evidence type="ECO:0000256" key="11">
    <source>
        <dbReference type="ARBA" id="ARBA00023002"/>
    </source>
</evidence>
<reference evidence="20" key="1">
    <citation type="submission" date="2023-07" db="EMBL/GenBank/DDBJ databases">
        <authorList>
            <consortium name="AG Swart"/>
            <person name="Singh M."/>
            <person name="Singh A."/>
            <person name="Seah K."/>
            <person name="Emmerich C."/>
        </authorList>
    </citation>
    <scope>NUCLEOTIDE SEQUENCE</scope>
    <source>
        <strain evidence="20">DP1</strain>
    </source>
</reference>
<keyword evidence="6" id="KW-0285">Flavoprotein</keyword>
<evidence type="ECO:0000256" key="4">
    <source>
        <dbReference type="ARBA" id="ARBA00011802"/>
    </source>
</evidence>
<dbReference type="PIRSF" id="PIRSF017205">
    <property type="entry name" value="ERO1"/>
    <property type="match status" value="1"/>
</dbReference>
<keyword evidence="5" id="KW-0813">Transport</keyword>
<evidence type="ECO:0000256" key="10">
    <source>
        <dbReference type="ARBA" id="ARBA00022982"/>
    </source>
</evidence>
<feature type="binding site" evidence="17">
    <location>
        <position position="158"/>
    </location>
    <ligand>
        <name>FAD</name>
        <dbReference type="ChEBI" id="CHEBI:57692"/>
    </ligand>
</feature>
<evidence type="ECO:0000256" key="6">
    <source>
        <dbReference type="ARBA" id="ARBA00022630"/>
    </source>
</evidence>
<dbReference type="EMBL" id="CAMPGE010011128">
    <property type="protein sequence ID" value="CAI2369968.1"/>
    <property type="molecule type" value="Genomic_DNA"/>
</dbReference>
<evidence type="ECO:0000256" key="18">
    <source>
        <dbReference type="PIRSR" id="PIRSR017205-3"/>
    </source>
</evidence>
<evidence type="ECO:0000256" key="17">
    <source>
        <dbReference type="PIRSR" id="PIRSR017205-2"/>
    </source>
</evidence>
<keyword evidence="12 19" id="KW-0472">Membrane</keyword>
<evidence type="ECO:0000313" key="20">
    <source>
        <dbReference type="EMBL" id="CAI2369968.1"/>
    </source>
</evidence>
<keyword evidence="15" id="KW-0676">Redox-active center</keyword>
<feature type="active site" description="Nucleophile" evidence="16">
    <location>
        <position position="316"/>
    </location>
</feature>
<proteinExistence type="inferred from homology"/>
<evidence type="ECO:0000256" key="2">
    <source>
        <dbReference type="ARBA" id="ARBA00004367"/>
    </source>
</evidence>
<evidence type="ECO:0000256" key="1">
    <source>
        <dbReference type="ARBA" id="ARBA00001974"/>
    </source>
</evidence>
<keyword evidence="19" id="KW-0812">Transmembrane</keyword>
<evidence type="ECO:0000256" key="9">
    <source>
        <dbReference type="ARBA" id="ARBA00022827"/>
    </source>
</evidence>
<evidence type="ECO:0000256" key="15">
    <source>
        <dbReference type="ARBA" id="ARBA00023284"/>
    </source>
</evidence>
<dbReference type="AlphaFoldDB" id="A0AAD1UID4"/>
<evidence type="ECO:0000256" key="8">
    <source>
        <dbReference type="ARBA" id="ARBA00022824"/>
    </source>
</evidence>
<evidence type="ECO:0000256" key="3">
    <source>
        <dbReference type="ARBA" id="ARBA00008277"/>
    </source>
</evidence>
<evidence type="ECO:0000256" key="13">
    <source>
        <dbReference type="ARBA" id="ARBA00023157"/>
    </source>
</evidence>
<gene>
    <name evidence="20" type="ORF">ECRASSUSDP1_LOCUS11274</name>
</gene>
<dbReference type="GO" id="GO:0034975">
    <property type="term" value="P:protein folding in endoplasmic reticulum"/>
    <property type="evidence" value="ECO:0007669"/>
    <property type="project" value="InterPro"/>
</dbReference>